<feature type="binding site" evidence="7">
    <location>
        <position position="284"/>
    </location>
    <ligand>
        <name>NADPH</name>
        <dbReference type="ChEBI" id="CHEBI:57783"/>
    </ligand>
</feature>
<evidence type="ECO:0000259" key="10">
    <source>
        <dbReference type="Pfam" id="PF01210"/>
    </source>
</evidence>
<keyword evidence="7" id="KW-0963">Cytoplasm</keyword>
<dbReference type="HAMAP" id="MF_00394">
    <property type="entry name" value="NAD_Glyc3P_dehydrog"/>
    <property type="match status" value="1"/>
</dbReference>
<dbReference type="Proteomes" id="UP000669605">
    <property type="component" value="Unassembled WGS sequence"/>
</dbReference>
<dbReference type="InterPro" id="IPR006168">
    <property type="entry name" value="G3P_DH_NAD-dep"/>
</dbReference>
<sequence length="337" mass="35850">MGAVMRLAVLGAGAWGTALAVAMAQRHHVRLWCRDPVQAELMARERHNHRYLPDVVLPEAVRVTANFSEALAGADLALIVTPLAGLGATVAALARERPNLPFLWACKGIDPQRLALPHRIVAESWPASLPPPRAGVLTGPSFALEVARNLPTAMVLAAADAHWAKHWVEQLHQPRLRLYAHDDVVGAEVGGALKNVIAIAAGVADGLGCGLNARAALITRGLAEITRLARALGGRDETLMGLAGMGDLILTTTGQLSRNRRVGLMLATGKPLAEILAELGHVAEGVPTTRAAVALAHRHGIELPIAEAVHRLLFEPEISAEDVLETLLARDPKFERV</sequence>
<comment type="caution">
    <text evidence="12">The sequence shown here is derived from an EMBL/GenBank/DDBJ whole genome shotgun (WGS) entry which is preliminary data.</text>
</comment>
<feature type="binding site" evidence="7">
    <location>
        <position position="34"/>
    </location>
    <ligand>
        <name>NADPH</name>
        <dbReference type="ChEBI" id="CHEBI:57783"/>
    </ligand>
</feature>
<keyword evidence="13" id="KW-1185">Reference proteome</keyword>
<dbReference type="RefSeq" id="WP_169115206.1">
    <property type="nucleotide sequence ID" value="NZ_JBHSGH010000022.1"/>
</dbReference>
<feature type="binding site" evidence="7">
    <location>
        <position position="282"/>
    </location>
    <ligand>
        <name>NADPH</name>
        <dbReference type="ChEBI" id="CHEBI:57783"/>
    </ligand>
</feature>
<dbReference type="PANTHER" id="PTHR11728">
    <property type="entry name" value="GLYCEROL-3-PHOSPHATE DEHYDROGENASE"/>
    <property type="match status" value="1"/>
</dbReference>
<name>A0ABX1QJ12_9PROT</name>
<dbReference type="InterPro" id="IPR013328">
    <property type="entry name" value="6PGD_dom2"/>
</dbReference>
<keyword evidence="7 8" id="KW-0520">NAD</keyword>
<feature type="binding site" evidence="7">
    <location>
        <position position="141"/>
    </location>
    <ligand>
        <name>sn-glycerol 3-phosphate</name>
        <dbReference type="ChEBI" id="CHEBI:57597"/>
    </ligand>
</feature>
<comment type="similarity">
    <text evidence="1 7 8">Belongs to the NAD-dependent glycerol-3-phosphate dehydrogenase family.</text>
</comment>
<keyword evidence="4 7" id="KW-0443">Lipid metabolism</keyword>
<keyword evidence="3 7" id="KW-0560">Oxidoreductase</keyword>
<dbReference type="InterPro" id="IPR006109">
    <property type="entry name" value="G3P_DH_NAD-dep_C"/>
</dbReference>
<dbReference type="PRINTS" id="PR00077">
    <property type="entry name" value="GPDHDRGNASE"/>
</dbReference>
<proteinExistence type="inferred from homology"/>
<feature type="binding site" evidence="7">
    <location>
        <position position="257"/>
    </location>
    <ligand>
        <name>sn-glycerol 3-phosphate</name>
        <dbReference type="ChEBI" id="CHEBI:57597"/>
    </ligand>
</feature>
<feature type="domain" description="Glycerol-3-phosphate dehydrogenase NAD-dependent N-terminal" evidence="10">
    <location>
        <begin position="7"/>
        <end position="163"/>
    </location>
</feature>
<feature type="binding site" evidence="7">
    <location>
        <position position="51"/>
    </location>
    <ligand>
        <name>NADPH</name>
        <dbReference type="ChEBI" id="CHEBI:57783"/>
    </ligand>
</feature>
<feature type="binding site" evidence="7">
    <location>
        <position position="258"/>
    </location>
    <ligand>
        <name>sn-glycerol 3-phosphate</name>
        <dbReference type="ChEBI" id="CHEBI:57597"/>
    </ligand>
</feature>
<comment type="function">
    <text evidence="7">Catalyzes the reduction of the glycolytic intermediate dihydroxyacetone phosphate (DHAP) to sn-glycerol 3-phosphate (G3P), the key precursor for phospholipid synthesis.</text>
</comment>
<comment type="catalytic activity">
    <reaction evidence="7">
        <text>sn-glycerol 3-phosphate + NAD(+) = dihydroxyacetone phosphate + NADH + H(+)</text>
        <dbReference type="Rhea" id="RHEA:11092"/>
        <dbReference type="ChEBI" id="CHEBI:15378"/>
        <dbReference type="ChEBI" id="CHEBI:57540"/>
        <dbReference type="ChEBI" id="CHEBI:57597"/>
        <dbReference type="ChEBI" id="CHEBI:57642"/>
        <dbReference type="ChEBI" id="CHEBI:57945"/>
        <dbReference type="EC" id="1.1.1.94"/>
    </reaction>
</comment>
<keyword evidence="5 7" id="KW-0594">Phospholipid biosynthesis</keyword>
<dbReference type="InterPro" id="IPR011128">
    <property type="entry name" value="G3P_DH_NAD-dep_N"/>
</dbReference>
<dbReference type="PIRSF" id="PIRSF000114">
    <property type="entry name" value="Glycerol-3-P_dh"/>
    <property type="match status" value="1"/>
</dbReference>
<evidence type="ECO:0000256" key="8">
    <source>
        <dbReference type="RuleBase" id="RU000437"/>
    </source>
</evidence>
<comment type="caution">
    <text evidence="7">Lacks conserved residue(s) required for the propagation of feature annotation.</text>
</comment>
<dbReference type="GO" id="GO:0047952">
    <property type="term" value="F:glycerol-3-phosphate dehydrogenase [NAD(P)+] activity"/>
    <property type="evidence" value="ECO:0007669"/>
    <property type="project" value="UniProtKB-EC"/>
</dbReference>
<dbReference type="InterPro" id="IPR036291">
    <property type="entry name" value="NAD(P)-bd_dom_sf"/>
</dbReference>
<keyword evidence="7" id="KW-0521">NADP</keyword>
<evidence type="ECO:0000256" key="7">
    <source>
        <dbReference type="HAMAP-Rule" id="MF_00394"/>
    </source>
</evidence>
<feature type="binding site" evidence="7">
    <location>
        <position position="107"/>
    </location>
    <ligand>
        <name>sn-glycerol 3-phosphate</name>
        <dbReference type="ChEBI" id="CHEBI:57597"/>
    </ligand>
</feature>
<evidence type="ECO:0000256" key="6">
    <source>
        <dbReference type="ARBA" id="ARBA00023264"/>
    </source>
</evidence>
<keyword evidence="7" id="KW-0547">Nucleotide-binding</keyword>
<reference evidence="12 13" key="1">
    <citation type="journal article" date="2020" name="Curr. Microbiol.">
        <title>Tepidiphilus baoligensis sp. nov., a Novel Bacterium of the Family Hydrogenophilaceae Isolated from an Oil Reservoir.</title>
        <authorList>
            <person name="Zhang X."/>
            <person name="Wang G."/>
            <person name="Ma X."/>
            <person name="Yu J."/>
            <person name="You J."/>
            <person name="Xue Y."/>
            <person name="Ma Y."/>
        </authorList>
    </citation>
    <scope>NUCLEOTIDE SEQUENCE [LARGE SCALE GENOMIC DNA]</scope>
    <source>
        <strain evidence="12 13">B18-69</strain>
    </source>
</reference>
<accession>A0ABX1QJ12</accession>
<evidence type="ECO:0000313" key="12">
    <source>
        <dbReference type="EMBL" id="NMH16008.1"/>
    </source>
</evidence>
<dbReference type="NCBIfam" id="NF000942">
    <property type="entry name" value="PRK00094.1-4"/>
    <property type="match status" value="1"/>
</dbReference>
<protein>
    <recommendedName>
        <fullName evidence="7">Glycerol-3-phosphate dehydrogenase [NAD(P)+]</fullName>
        <ecNumber evidence="7">1.1.1.94</ecNumber>
    </recommendedName>
    <alternativeName>
        <fullName evidence="7">NAD(P)(+)-dependent glycerol-3-phosphate dehydrogenase</fullName>
    </alternativeName>
    <alternativeName>
        <fullName evidence="7">NAD(P)H-dependent dihydroxyacetone-phosphate reductase</fullName>
    </alternativeName>
</protein>
<feature type="binding site" evidence="7">
    <location>
        <position position="107"/>
    </location>
    <ligand>
        <name>NADPH</name>
        <dbReference type="ChEBI" id="CHEBI:57783"/>
    </ligand>
</feature>
<feature type="binding site" evidence="7">
    <location>
        <position position="259"/>
    </location>
    <ligand>
        <name>sn-glycerol 3-phosphate</name>
        <dbReference type="ChEBI" id="CHEBI:57597"/>
    </ligand>
</feature>
<gene>
    <name evidence="7" type="primary">gpsA</name>
    <name evidence="12" type="ORF">GV368_02550</name>
</gene>
<evidence type="ECO:0000256" key="5">
    <source>
        <dbReference type="ARBA" id="ARBA00023209"/>
    </source>
</evidence>
<keyword evidence="2 7" id="KW-0444">Lipid biosynthesis</keyword>
<feature type="binding site" evidence="7">
    <location>
        <position position="247"/>
    </location>
    <ligand>
        <name>sn-glycerol 3-phosphate</name>
        <dbReference type="ChEBI" id="CHEBI:57597"/>
    </ligand>
</feature>
<dbReference type="Pfam" id="PF07479">
    <property type="entry name" value="NAD_Gly3P_dh_C"/>
    <property type="match status" value="1"/>
</dbReference>
<evidence type="ECO:0000256" key="3">
    <source>
        <dbReference type="ARBA" id="ARBA00023002"/>
    </source>
</evidence>
<organism evidence="12 13">
    <name type="scientific">Tepidiphilus baoligensis</name>
    <dbReference type="NCBI Taxonomy" id="2698687"/>
    <lineage>
        <taxon>Bacteria</taxon>
        <taxon>Pseudomonadati</taxon>
        <taxon>Pseudomonadota</taxon>
        <taxon>Hydrogenophilia</taxon>
        <taxon>Hydrogenophilales</taxon>
        <taxon>Hydrogenophilaceae</taxon>
        <taxon>Tepidiphilus</taxon>
    </lineage>
</organism>
<dbReference type="EMBL" id="JAAAUB010000002">
    <property type="protein sequence ID" value="NMH16008.1"/>
    <property type="molecule type" value="Genomic_DNA"/>
</dbReference>
<evidence type="ECO:0000256" key="4">
    <source>
        <dbReference type="ARBA" id="ARBA00023098"/>
    </source>
</evidence>
<feature type="domain" description="Glycerol-3-phosphate dehydrogenase NAD-dependent C-terminal" evidence="11">
    <location>
        <begin position="183"/>
        <end position="316"/>
    </location>
</feature>
<comment type="subcellular location">
    <subcellularLocation>
        <location evidence="7">Cytoplasm</location>
    </subcellularLocation>
</comment>
<dbReference type="EC" id="1.1.1.94" evidence="7"/>
<dbReference type="Gene3D" id="3.40.50.720">
    <property type="entry name" value="NAD(P)-binding Rossmann-like Domain"/>
    <property type="match status" value="1"/>
</dbReference>
<evidence type="ECO:0000256" key="9">
    <source>
        <dbReference type="RuleBase" id="RU000439"/>
    </source>
</evidence>
<evidence type="ECO:0000313" key="13">
    <source>
        <dbReference type="Proteomes" id="UP000669605"/>
    </source>
</evidence>
<dbReference type="Pfam" id="PF01210">
    <property type="entry name" value="NAD_Gly3P_dh_N"/>
    <property type="match status" value="1"/>
</dbReference>
<feature type="binding site" evidence="7">
    <location>
        <position position="139"/>
    </location>
    <ligand>
        <name>sn-glycerol 3-phosphate</name>
        <dbReference type="ChEBI" id="CHEBI:57597"/>
    </ligand>
</feature>
<dbReference type="Gene3D" id="1.10.1040.10">
    <property type="entry name" value="N-(1-d-carboxylethyl)-l-norvaline Dehydrogenase, domain 2"/>
    <property type="match status" value="1"/>
</dbReference>
<keyword evidence="6 7" id="KW-1208">Phospholipid metabolism</keyword>
<dbReference type="SUPFAM" id="SSF48179">
    <property type="entry name" value="6-phosphogluconate dehydrogenase C-terminal domain-like"/>
    <property type="match status" value="1"/>
</dbReference>
<dbReference type="NCBIfam" id="NF000940">
    <property type="entry name" value="PRK00094.1-2"/>
    <property type="match status" value="1"/>
</dbReference>
<comment type="catalytic activity">
    <reaction evidence="7 9">
        <text>sn-glycerol 3-phosphate + NADP(+) = dihydroxyacetone phosphate + NADPH + H(+)</text>
        <dbReference type="Rhea" id="RHEA:11096"/>
        <dbReference type="ChEBI" id="CHEBI:15378"/>
        <dbReference type="ChEBI" id="CHEBI:57597"/>
        <dbReference type="ChEBI" id="CHEBI:57642"/>
        <dbReference type="ChEBI" id="CHEBI:57783"/>
        <dbReference type="ChEBI" id="CHEBI:58349"/>
        <dbReference type="EC" id="1.1.1.94"/>
    </reaction>
</comment>
<dbReference type="InterPro" id="IPR008927">
    <property type="entry name" value="6-PGluconate_DH-like_C_sf"/>
</dbReference>
<feature type="binding site" evidence="7">
    <location>
        <position position="258"/>
    </location>
    <ligand>
        <name>NADPH</name>
        <dbReference type="ChEBI" id="CHEBI:57783"/>
    </ligand>
</feature>
<evidence type="ECO:0000259" key="11">
    <source>
        <dbReference type="Pfam" id="PF07479"/>
    </source>
</evidence>
<feature type="binding site" evidence="7">
    <location>
        <position position="15"/>
    </location>
    <ligand>
        <name>NADPH</name>
        <dbReference type="ChEBI" id="CHEBI:57783"/>
    </ligand>
</feature>
<comment type="pathway">
    <text evidence="7">Membrane lipid metabolism; glycerophospholipid metabolism.</text>
</comment>
<feature type="binding site" evidence="7">
    <location>
        <position position="194"/>
    </location>
    <ligand>
        <name>sn-glycerol 3-phosphate</name>
        <dbReference type="ChEBI" id="CHEBI:57597"/>
    </ligand>
</feature>
<feature type="binding site" evidence="7">
    <location>
        <position position="143"/>
    </location>
    <ligand>
        <name>NADPH</name>
        <dbReference type="ChEBI" id="CHEBI:57783"/>
    </ligand>
</feature>
<feature type="active site" description="Proton acceptor" evidence="7">
    <location>
        <position position="194"/>
    </location>
</feature>
<evidence type="ECO:0000256" key="1">
    <source>
        <dbReference type="ARBA" id="ARBA00011009"/>
    </source>
</evidence>
<evidence type="ECO:0000256" key="2">
    <source>
        <dbReference type="ARBA" id="ARBA00022516"/>
    </source>
</evidence>
<dbReference type="PANTHER" id="PTHR11728:SF1">
    <property type="entry name" value="GLYCEROL-3-PHOSPHATE DEHYDROGENASE [NAD(+)] 2, CHLOROPLASTIC"/>
    <property type="match status" value="1"/>
</dbReference>
<dbReference type="SUPFAM" id="SSF51735">
    <property type="entry name" value="NAD(P)-binding Rossmann-fold domains"/>
    <property type="match status" value="1"/>
</dbReference>